<evidence type="ECO:0000256" key="2">
    <source>
        <dbReference type="SAM" id="SignalP"/>
    </source>
</evidence>
<keyword evidence="4" id="KW-1185">Reference proteome</keyword>
<proteinExistence type="predicted"/>
<dbReference type="RefSeq" id="WP_117485732.1">
    <property type="nucleotide sequence ID" value="NZ_QVIG01000001.1"/>
</dbReference>
<feature type="region of interest" description="Disordered" evidence="1">
    <location>
        <begin position="25"/>
        <end position="119"/>
    </location>
</feature>
<accession>A0A372ZNH7</accession>
<organism evidence="3 4">
    <name type="scientific">Kitasatospora xanthocidica</name>
    <dbReference type="NCBI Taxonomy" id="83382"/>
    <lineage>
        <taxon>Bacteria</taxon>
        <taxon>Bacillati</taxon>
        <taxon>Actinomycetota</taxon>
        <taxon>Actinomycetes</taxon>
        <taxon>Kitasatosporales</taxon>
        <taxon>Streptomycetaceae</taxon>
        <taxon>Kitasatospora</taxon>
    </lineage>
</organism>
<dbReference type="Proteomes" id="UP000263377">
    <property type="component" value="Unassembled WGS sequence"/>
</dbReference>
<name>A0A372ZNH7_9ACTN</name>
<dbReference type="EMBL" id="QVIG01000001">
    <property type="protein sequence ID" value="RGD57022.1"/>
    <property type="molecule type" value="Genomic_DNA"/>
</dbReference>
<comment type="caution">
    <text evidence="3">The sequence shown here is derived from an EMBL/GenBank/DDBJ whole genome shotgun (WGS) entry which is preliminary data.</text>
</comment>
<feature type="compositionally biased region" description="Low complexity" evidence="1">
    <location>
        <begin position="89"/>
        <end position="110"/>
    </location>
</feature>
<reference evidence="3 4" key="1">
    <citation type="submission" date="2018-08" db="EMBL/GenBank/DDBJ databases">
        <title>Diversity &amp; Physiological Properties of Lignin-Decomposing Actinobacteria from Soil.</title>
        <authorList>
            <person name="Roh S.G."/>
            <person name="Kim S.B."/>
        </authorList>
    </citation>
    <scope>NUCLEOTIDE SEQUENCE [LARGE SCALE GENOMIC DNA]</scope>
    <source>
        <strain evidence="3 4">MMS17-GH009</strain>
    </source>
</reference>
<evidence type="ECO:0000313" key="3">
    <source>
        <dbReference type="EMBL" id="RGD57022.1"/>
    </source>
</evidence>
<gene>
    <name evidence="3" type="ORF">DR950_03735</name>
</gene>
<evidence type="ECO:0000313" key="4">
    <source>
        <dbReference type="Proteomes" id="UP000263377"/>
    </source>
</evidence>
<feature type="signal peptide" evidence="2">
    <location>
        <begin position="1"/>
        <end position="20"/>
    </location>
</feature>
<sequence>MPIRLLAALLLGLFSLLPVGCPQQHLDAHPLRSPAAATAPAESGDFPSDSLERHCATGEAAAPAQRSVRSTALPAPFPATVPGGDRAVPAGPRPTAAAGRASRTSGPRGPLLVTGRWRI</sequence>
<evidence type="ECO:0000256" key="1">
    <source>
        <dbReference type="SAM" id="MobiDB-lite"/>
    </source>
</evidence>
<dbReference type="AlphaFoldDB" id="A0A372ZNH7"/>
<keyword evidence="2" id="KW-0732">Signal</keyword>
<protein>
    <submittedName>
        <fullName evidence="3">Uncharacterized protein</fullName>
    </submittedName>
</protein>
<feature type="chain" id="PRO_5039093641" evidence="2">
    <location>
        <begin position="21"/>
        <end position="119"/>
    </location>
</feature>